<feature type="non-terminal residue" evidence="1">
    <location>
        <position position="26"/>
    </location>
</feature>
<accession>A0A382GPH0</accession>
<reference evidence="1" key="1">
    <citation type="submission" date="2018-05" db="EMBL/GenBank/DDBJ databases">
        <authorList>
            <person name="Lanie J.A."/>
            <person name="Ng W.-L."/>
            <person name="Kazmierczak K.M."/>
            <person name="Andrzejewski T.M."/>
            <person name="Davidsen T.M."/>
            <person name="Wayne K.J."/>
            <person name="Tettelin H."/>
            <person name="Glass J.I."/>
            <person name="Rusch D."/>
            <person name="Podicherti R."/>
            <person name="Tsui H.-C.T."/>
            <person name="Winkler M.E."/>
        </authorList>
    </citation>
    <scope>NUCLEOTIDE SEQUENCE</scope>
</reference>
<dbReference type="EMBL" id="UINC01056253">
    <property type="protein sequence ID" value="SVB76061.1"/>
    <property type="molecule type" value="Genomic_DNA"/>
</dbReference>
<proteinExistence type="predicted"/>
<dbReference type="AlphaFoldDB" id="A0A382GPH0"/>
<sequence>MLGLSVSSSGLVYQGQGRKVDRSLMT</sequence>
<name>A0A382GPH0_9ZZZZ</name>
<organism evidence="1">
    <name type="scientific">marine metagenome</name>
    <dbReference type="NCBI Taxonomy" id="408172"/>
    <lineage>
        <taxon>unclassified sequences</taxon>
        <taxon>metagenomes</taxon>
        <taxon>ecological metagenomes</taxon>
    </lineage>
</organism>
<evidence type="ECO:0000313" key="1">
    <source>
        <dbReference type="EMBL" id="SVB76061.1"/>
    </source>
</evidence>
<gene>
    <name evidence="1" type="ORF">METZ01_LOCUS228915</name>
</gene>
<protein>
    <submittedName>
        <fullName evidence="1">Uncharacterized protein</fullName>
    </submittedName>
</protein>